<feature type="region of interest" description="Disordered" evidence="1">
    <location>
        <begin position="235"/>
        <end position="334"/>
    </location>
</feature>
<keyword evidence="2" id="KW-1133">Transmembrane helix</keyword>
<feature type="region of interest" description="Disordered" evidence="1">
    <location>
        <begin position="162"/>
        <end position="189"/>
    </location>
</feature>
<dbReference type="PANTHER" id="PTHR40623:SF2">
    <property type="entry name" value="INTEGRAL MEMBRANE PROTEIN"/>
    <property type="match status" value="1"/>
</dbReference>
<dbReference type="AlphaFoldDB" id="A0A439DE89"/>
<accession>A0A439DE89</accession>
<feature type="compositionally biased region" description="Polar residues" evidence="1">
    <location>
        <begin position="307"/>
        <end position="322"/>
    </location>
</feature>
<keyword evidence="4" id="KW-1185">Reference proteome</keyword>
<feature type="compositionally biased region" description="Polar residues" evidence="1">
    <location>
        <begin position="178"/>
        <end position="189"/>
    </location>
</feature>
<dbReference type="PANTHER" id="PTHR40623">
    <property type="entry name" value="INTEGRAL MEMBRANE PROTEIN"/>
    <property type="match status" value="1"/>
</dbReference>
<keyword evidence="2" id="KW-0812">Transmembrane</keyword>
<dbReference type="Proteomes" id="UP000286045">
    <property type="component" value="Unassembled WGS sequence"/>
</dbReference>
<sequence>MGVQFFNNWELWEKLTFVLAAGIVSVFFIGWIKLWWSQRLLKKHTLLDEEKRARQTELRKSGLPVKKRAEIPFGVRAIQSGVEVEGIWISRPVTPMEARSSSKASSTTLDIDSELRPEDKGKAVLGSIVRPTATVTEVEPTPKASPRLSPAGSYLNQNIRQDISRAPSPGPQAAYLQPYSSQRPTNENTHVARHLRATPQPEGMTTRYHIETYLPTSSSSSMNSSLSPHVRPIVDRTSISSEEGLSFSTPRYPADVRSKPSAHYRSPFEDSESPSPAGPSRTQGKYCSRVRAETRGDPFESPETDRTPSSGHQPTSRSSLASRPTPVRIYTDQRENVSSRVVNAGFEVLPAGTFGRLSVDGRSLNDNSPGLAK</sequence>
<gene>
    <name evidence="3" type="ORF">EKO27_g2374</name>
</gene>
<organism evidence="3 4">
    <name type="scientific">Xylaria grammica</name>
    <dbReference type="NCBI Taxonomy" id="363999"/>
    <lineage>
        <taxon>Eukaryota</taxon>
        <taxon>Fungi</taxon>
        <taxon>Dikarya</taxon>
        <taxon>Ascomycota</taxon>
        <taxon>Pezizomycotina</taxon>
        <taxon>Sordariomycetes</taxon>
        <taxon>Xylariomycetidae</taxon>
        <taxon>Xylariales</taxon>
        <taxon>Xylariaceae</taxon>
        <taxon>Xylaria</taxon>
    </lineage>
</organism>
<evidence type="ECO:0000313" key="3">
    <source>
        <dbReference type="EMBL" id="RWA12731.1"/>
    </source>
</evidence>
<evidence type="ECO:0000313" key="4">
    <source>
        <dbReference type="Proteomes" id="UP000286045"/>
    </source>
</evidence>
<dbReference type="EMBL" id="RYZI01000043">
    <property type="protein sequence ID" value="RWA12731.1"/>
    <property type="molecule type" value="Genomic_DNA"/>
</dbReference>
<feature type="compositionally biased region" description="Polar residues" evidence="1">
    <location>
        <begin position="237"/>
        <end position="249"/>
    </location>
</feature>
<protein>
    <submittedName>
        <fullName evidence="3">Uncharacterized protein</fullName>
    </submittedName>
</protein>
<reference evidence="3 4" key="1">
    <citation type="submission" date="2018-12" db="EMBL/GenBank/DDBJ databases">
        <title>Draft genome sequence of Xylaria grammica IHI A82.</title>
        <authorList>
            <person name="Buettner E."/>
            <person name="Kellner H."/>
        </authorList>
    </citation>
    <scope>NUCLEOTIDE SEQUENCE [LARGE SCALE GENOMIC DNA]</scope>
    <source>
        <strain evidence="3 4">IHI A82</strain>
    </source>
</reference>
<dbReference type="STRING" id="363999.A0A439DE89"/>
<proteinExistence type="predicted"/>
<keyword evidence="2" id="KW-0472">Membrane</keyword>
<evidence type="ECO:0000256" key="2">
    <source>
        <dbReference type="SAM" id="Phobius"/>
    </source>
</evidence>
<feature type="transmembrane region" description="Helical" evidence="2">
    <location>
        <begin position="15"/>
        <end position="36"/>
    </location>
</feature>
<feature type="compositionally biased region" description="Basic and acidic residues" evidence="1">
    <location>
        <begin position="290"/>
        <end position="306"/>
    </location>
</feature>
<comment type="caution">
    <text evidence="3">The sequence shown here is derived from an EMBL/GenBank/DDBJ whole genome shotgun (WGS) entry which is preliminary data.</text>
</comment>
<evidence type="ECO:0000256" key="1">
    <source>
        <dbReference type="SAM" id="MobiDB-lite"/>
    </source>
</evidence>
<name>A0A439DE89_9PEZI</name>